<reference evidence="2" key="1">
    <citation type="journal article" date="2021" name="bioRxiv">
        <title>Whole Genome Assembly and Annotation of Northern Wild Rice, Zizania palustris L., Supports a Whole Genome Duplication in the Zizania Genus.</title>
        <authorList>
            <person name="Haas M."/>
            <person name="Kono T."/>
            <person name="Macchietto M."/>
            <person name="Millas R."/>
            <person name="McGilp L."/>
            <person name="Shao M."/>
            <person name="Duquette J."/>
            <person name="Hirsch C.N."/>
            <person name="Kimball J."/>
        </authorList>
    </citation>
    <scope>NUCLEOTIDE SEQUENCE</scope>
    <source>
        <tissue evidence="2">Fresh leaf tissue</tissue>
    </source>
</reference>
<dbReference type="AlphaFoldDB" id="A0A8J5S9H0"/>
<keyword evidence="3" id="KW-1185">Reference proteome</keyword>
<sequence length="101" mass="10677">MRSSHAPPHRYGPAHYTSVSSVAPPRETLASHGAFSLRHEETLAPCKASCSADDAFSLRACAPQPHCLLPPPCSLRTLSDGVFSSLRPHPAPSTGAWSAFA</sequence>
<comment type="caution">
    <text evidence="2">The sequence shown here is derived from an EMBL/GenBank/DDBJ whole genome shotgun (WGS) entry which is preliminary data.</text>
</comment>
<evidence type="ECO:0000313" key="3">
    <source>
        <dbReference type="Proteomes" id="UP000729402"/>
    </source>
</evidence>
<evidence type="ECO:0000313" key="2">
    <source>
        <dbReference type="EMBL" id="KAG8060953.1"/>
    </source>
</evidence>
<feature type="region of interest" description="Disordered" evidence="1">
    <location>
        <begin position="1"/>
        <end position="24"/>
    </location>
</feature>
<reference evidence="2" key="2">
    <citation type="submission" date="2021-02" db="EMBL/GenBank/DDBJ databases">
        <authorList>
            <person name="Kimball J.A."/>
            <person name="Haas M.W."/>
            <person name="Macchietto M."/>
            <person name="Kono T."/>
            <person name="Duquette J."/>
            <person name="Shao M."/>
        </authorList>
    </citation>
    <scope>NUCLEOTIDE SEQUENCE</scope>
    <source>
        <tissue evidence="2">Fresh leaf tissue</tissue>
    </source>
</reference>
<dbReference type="Proteomes" id="UP000729402">
    <property type="component" value="Unassembled WGS sequence"/>
</dbReference>
<name>A0A8J5S9H0_ZIZPA</name>
<evidence type="ECO:0000256" key="1">
    <source>
        <dbReference type="SAM" id="MobiDB-lite"/>
    </source>
</evidence>
<gene>
    <name evidence="2" type="ORF">GUJ93_ZPchr0002g23773</name>
</gene>
<organism evidence="2 3">
    <name type="scientific">Zizania palustris</name>
    <name type="common">Northern wild rice</name>
    <dbReference type="NCBI Taxonomy" id="103762"/>
    <lineage>
        <taxon>Eukaryota</taxon>
        <taxon>Viridiplantae</taxon>
        <taxon>Streptophyta</taxon>
        <taxon>Embryophyta</taxon>
        <taxon>Tracheophyta</taxon>
        <taxon>Spermatophyta</taxon>
        <taxon>Magnoliopsida</taxon>
        <taxon>Liliopsida</taxon>
        <taxon>Poales</taxon>
        <taxon>Poaceae</taxon>
        <taxon>BOP clade</taxon>
        <taxon>Oryzoideae</taxon>
        <taxon>Oryzeae</taxon>
        <taxon>Zizaniinae</taxon>
        <taxon>Zizania</taxon>
    </lineage>
</organism>
<accession>A0A8J5S9H0</accession>
<protein>
    <submittedName>
        <fullName evidence="2">Uncharacterized protein</fullName>
    </submittedName>
</protein>
<dbReference type="EMBL" id="JAAALK010000287">
    <property type="protein sequence ID" value="KAG8060953.1"/>
    <property type="molecule type" value="Genomic_DNA"/>
</dbReference>
<proteinExistence type="predicted"/>